<dbReference type="KEGG" id="soe:110777686"/>
<dbReference type="Pfam" id="PF07915">
    <property type="entry name" value="PRKCSH"/>
    <property type="match status" value="1"/>
</dbReference>
<keyword evidence="11" id="KW-1185">Reference proteome</keyword>
<protein>
    <recommendedName>
        <fullName evidence="3">Protein OS-9 homolog</fullName>
    </recommendedName>
</protein>
<evidence type="ECO:0000256" key="3">
    <source>
        <dbReference type="ARBA" id="ARBA00018727"/>
    </source>
</evidence>
<evidence type="ECO:0000256" key="9">
    <source>
        <dbReference type="SAM" id="SignalP"/>
    </source>
</evidence>
<feature type="domain" description="MRH" evidence="10">
    <location>
        <begin position="119"/>
        <end position="244"/>
    </location>
</feature>
<comment type="subcellular location">
    <subcellularLocation>
        <location evidence="1">Endoplasmic reticulum</location>
    </subcellularLocation>
</comment>
<accession>A0A9R0JKT4</accession>
<dbReference type="Gene3D" id="2.70.130.10">
    <property type="entry name" value="Mannose-6-phosphate receptor binding domain"/>
    <property type="match status" value="1"/>
</dbReference>
<reference evidence="12" key="2">
    <citation type="submission" date="2025-08" db="UniProtKB">
        <authorList>
            <consortium name="RefSeq"/>
        </authorList>
    </citation>
    <scope>IDENTIFICATION</scope>
    <source>
        <tissue evidence="12">Leaf</tissue>
    </source>
</reference>
<dbReference type="PANTHER" id="PTHR15414:SF0">
    <property type="entry name" value="ENDOPLASMIC RETICULUM LECTIN 1"/>
    <property type="match status" value="1"/>
</dbReference>
<dbReference type="GO" id="GO:0030970">
    <property type="term" value="P:retrograde protein transport, ER to cytosol"/>
    <property type="evidence" value="ECO:0000318"/>
    <property type="project" value="GO_Central"/>
</dbReference>
<evidence type="ECO:0000256" key="6">
    <source>
        <dbReference type="ARBA" id="ARBA00022824"/>
    </source>
</evidence>
<evidence type="ECO:0000256" key="2">
    <source>
        <dbReference type="ARBA" id="ARBA00009918"/>
    </source>
</evidence>
<dbReference type="SUPFAM" id="SSF50911">
    <property type="entry name" value="Mannose 6-phosphate receptor domain"/>
    <property type="match status" value="1"/>
</dbReference>
<evidence type="ECO:0000259" key="10">
    <source>
        <dbReference type="PROSITE" id="PS51914"/>
    </source>
</evidence>
<dbReference type="OrthoDB" id="448954at2759"/>
<evidence type="ECO:0000256" key="1">
    <source>
        <dbReference type="ARBA" id="ARBA00004240"/>
    </source>
</evidence>
<dbReference type="GO" id="GO:0030968">
    <property type="term" value="P:endoplasmic reticulum unfolded protein response"/>
    <property type="evidence" value="ECO:0007669"/>
    <property type="project" value="InterPro"/>
</dbReference>
<evidence type="ECO:0000256" key="4">
    <source>
        <dbReference type="ARBA" id="ARBA00022729"/>
    </source>
</evidence>
<feature type="chain" id="PRO_5040399663" description="Protein OS-9 homolog" evidence="9">
    <location>
        <begin position="23"/>
        <end position="300"/>
    </location>
</feature>
<dbReference type="InterPro" id="IPR009011">
    <property type="entry name" value="Man6P_isomerase_rcpt-bd_dom_sf"/>
</dbReference>
<evidence type="ECO:0000256" key="8">
    <source>
        <dbReference type="ARBA" id="ARBA00023180"/>
    </source>
</evidence>
<dbReference type="PANTHER" id="PTHR15414">
    <property type="entry name" value="OS-9-RELATED"/>
    <property type="match status" value="1"/>
</dbReference>
<organism evidence="11 12">
    <name type="scientific">Spinacia oleracea</name>
    <name type="common">Spinach</name>
    <dbReference type="NCBI Taxonomy" id="3562"/>
    <lineage>
        <taxon>Eukaryota</taxon>
        <taxon>Viridiplantae</taxon>
        <taxon>Streptophyta</taxon>
        <taxon>Embryophyta</taxon>
        <taxon>Tracheophyta</taxon>
        <taxon>Spermatophyta</taxon>
        <taxon>Magnoliopsida</taxon>
        <taxon>eudicotyledons</taxon>
        <taxon>Gunneridae</taxon>
        <taxon>Pentapetalae</taxon>
        <taxon>Caryophyllales</taxon>
        <taxon>Chenopodiaceae</taxon>
        <taxon>Chenopodioideae</taxon>
        <taxon>Anserineae</taxon>
        <taxon>Spinacia</taxon>
    </lineage>
</organism>
<dbReference type="RefSeq" id="XP_021837968.1">
    <property type="nucleotide sequence ID" value="XM_021982276.2"/>
</dbReference>
<evidence type="ECO:0000256" key="5">
    <source>
        <dbReference type="ARBA" id="ARBA00022734"/>
    </source>
</evidence>
<comment type="similarity">
    <text evidence="2">Belongs to the OS-9 family.</text>
</comment>
<evidence type="ECO:0000313" key="11">
    <source>
        <dbReference type="Proteomes" id="UP000813463"/>
    </source>
</evidence>
<dbReference type="InterPro" id="IPR012913">
    <property type="entry name" value="OS9-like_dom"/>
</dbReference>
<keyword evidence="8" id="KW-0325">Glycoprotein</keyword>
<evidence type="ECO:0000256" key="7">
    <source>
        <dbReference type="ARBA" id="ARBA00023157"/>
    </source>
</evidence>
<keyword evidence="7" id="KW-1015">Disulfide bond</keyword>
<evidence type="ECO:0000313" key="12">
    <source>
        <dbReference type="RefSeq" id="XP_021837968.1"/>
    </source>
</evidence>
<dbReference type="GO" id="GO:0030246">
    <property type="term" value="F:carbohydrate binding"/>
    <property type="evidence" value="ECO:0007669"/>
    <property type="project" value="UniProtKB-KW"/>
</dbReference>
<dbReference type="Proteomes" id="UP000813463">
    <property type="component" value="Chromosome 2"/>
</dbReference>
<dbReference type="GO" id="GO:0005788">
    <property type="term" value="C:endoplasmic reticulum lumen"/>
    <property type="evidence" value="ECO:0000318"/>
    <property type="project" value="GO_Central"/>
</dbReference>
<keyword evidence="6" id="KW-0256">Endoplasmic reticulum</keyword>
<dbReference type="AlphaFoldDB" id="A0A9R0JKT4"/>
<dbReference type="GeneID" id="110777686"/>
<sequence length="300" mass="34617">MRFCWLIIAPFFLYFVTLKISGDSVITAQGAGTNSHRSREPKYKIEFHSEDSPYLPGDDQESIFMPNEDGKNYLCFLPKIEKPKSGKPVSQYNTTGMIMESERRIKVKTPDELLEVLEDQCLLRQEGWWTYEFCFKNKLRQLHLEDDKIAQEFVLGVYDPEATTLNNQNLSDISILKDPHSKDASQRYHAHQYTNGTVCDLTNQHRETEVRFVCSEGKAMISSITELSTCKYALTVQFPMLCSHPMFQEERPVWYAIHCNLLSKDGKDMKAEEDTEHDNRIKLVSEVEYPFDIGADESAA</sequence>
<keyword evidence="4 9" id="KW-0732">Signal</keyword>
<reference evidence="11" key="1">
    <citation type="journal article" date="2021" name="Nat. Commun.">
        <title>Genomic analyses provide insights into spinach domestication and the genetic basis of agronomic traits.</title>
        <authorList>
            <person name="Cai X."/>
            <person name="Sun X."/>
            <person name="Xu C."/>
            <person name="Sun H."/>
            <person name="Wang X."/>
            <person name="Ge C."/>
            <person name="Zhang Z."/>
            <person name="Wang Q."/>
            <person name="Fei Z."/>
            <person name="Jiao C."/>
            <person name="Wang Q."/>
        </authorList>
    </citation>
    <scope>NUCLEOTIDE SEQUENCE [LARGE SCALE GENOMIC DNA]</scope>
    <source>
        <strain evidence="11">cv. Varoflay</strain>
    </source>
</reference>
<dbReference type="PROSITE" id="PS51914">
    <property type="entry name" value="MRH"/>
    <property type="match status" value="1"/>
</dbReference>
<name>A0A9R0JKT4_SPIOL</name>
<feature type="signal peptide" evidence="9">
    <location>
        <begin position="1"/>
        <end position="22"/>
    </location>
</feature>
<keyword evidence="5" id="KW-0430">Lectin</keyword>
<proteinExistence type="inferred from homology"/>
<dbReference type="InterPro" id="IPR045149">
    <property type="entry name" value="OS-9-like"/>
</dbReference>
<gene>
    <name evidence="12" type="primary">LOC110777686</name>
</gene>
<dbReference type="InterPro" id="IPR044865">
    <property type="entry name" value="MRH_dom"/>
</dbReference>
<dbReference type="FunFam" id="2.70.130.10:FF:000021">
    <property type="entry name" value="Protein OS-9 homolog"/>
    <property type="match status" value="1"/>
</dbReference>